<evidence type="ECO:0000313" key="1">
    <source>
        <dbReference type="EMBL" id="CEO17198.1"/>
    </source>
</evidence>
<dbReference type="InterPro" id="IPR029063">
    <property type="entry name" value="SAM-dependent_MTases_sf"/>
</dbReference>
<gene>
    <name evidence="1" type="ORF">RMONA_04060</name>
</gene>
<dbReference type="HOGENOM" id="CLU_2864987_0_0_5"/>
<reference evidence="1 2" key="1">
    <citation type="submission" date="2015-01" db="EMBL/GenBank/DDBJ databases">
        <title>Draft genome sequence of Rickettsia monacensis strain IrR/Munich.</title>
        <authorList>
            <person name="Felsheim R.F."/>
            <person name="Johnson S.L."/>
            <person name="Kurtti T.J."/>
            <person name="Munderloh U.G."/>
        </authorList>
    </citation>
    <scope>NUCLEOTIDE SEQUENCE [LARGE SCALE GENOMIC DNA]</scope>
    <source>
        <strain evidence="1 2">IrR/Munich</strain>
    </source>
</reference>
<protein>
    <submittedName>
        <fullName evidence="1">Uncharacterized protein</fullName>
    </submittedName>
</protein>
<evidence type="ECO:0000313" key="2">
    <source>
        <dbReference type="Proteomes" id="UP000018149"/>
    </source>
</evidence>
<dbReference type="KEGG" id="rmc:RMONA_04060"/>
<sequence length="64" mass="7499">MVLKLYPLEIWILYHAPSIKATQERFKIFQKILQDKLEDGMQFISVPCGTMDDLLTLTPIMDKE</sequence>
<dbReference type="AlphaFoldDB" id="A0A0B7J436"/>
<accession>A0A0B7J436</accession>
<organism evidence="1 2">
    <name type="scientific">Rickettsia monacensis</name>
    <dbReference type="NCBI Taxonomy" id="109232"/>
    <lineage>
        <taxon>Bacteria</taxon>
        <taxon>Pseudomonadati</taxon>
        <taxon>Pseudomonadota</taxon>
        <taxon>Alphaproteobacteria</taxon>
        <taxon>Rickettsiales</taxon>
        <taxon>Rickettsiaceae</taxon>
        <taxon>Rickettsieae</taxon>
        <taxon>Rickettsia</taxon>
        <taxon>spotted fever group</taxon>
    </lineage>
</organism>
<name>A0A0B7J436_9RICK</name>
<dbReference type="STRING" id="109232.RMONA_04060"/>
<keyword evidence="2" id="KW-1185">Reference proteome</keyword>
<dbReference type="Gene3D" id="3.40.50.150">
    <property type="entry name" value="Vaccinia Virus protein VP39"/>
    <property type="match status" value="1"/>
</dbReference>
<dbReference type="Proteomes" id="UP000018149">
    <property type="component" value="Chromosome I"/>
</dbReference>
<dbReference type="EMBL" id="LN794217">
    <property type="protein sequence ID" value="CEO17198.1"/>
    <property type="molecule type" value="Genomic_DNA"/>
</dbReference>
<proteinExistence type="predicted"/>